<feature type="transmembrane region" description="Helical" evidence="1">
    <location>
        <begin position="91"/>
        <end position="110"/>
    </location>
</feature>
<accession>A0A1M6KI24</accession>
<keyword evidence="5" id="KW-1185">Reference proteome</keyword>
<evidence type="ECO:0000313" key="5">
    <source>
        <dbReference type="Proteomes" id="UP000184474"/>
    </source>
</evidence>
<feature type="domain" description="FecR protein" evidence="2">
    <location>
        <begin position="133"/>
        <end position="214"/>
    </location>
</feature>
<sequence>MQDHHWQLIAKQLKGELTPSEQQEWQDWLDKSETNQTQYEQAKVLWQTKSADSKLRDAEFLQHIQSDSAQVWQGILSQIDTPQRQHTSYAWIYKVAAMLAVTLGLAWTVLRHNTDLLTGQTHFETTNFTDSTYLPDSTHVWLNKHTTISYGDFSGETREVTLDGEAFFEVTRDEQKPFIVKTNHAQIQVLGTSFNINSHGDLRNESLTVASGKVAYSTLKKPDQSIELVKNEHAILTSHTLLPVKTSMDPNFLAWKSGILLFENNDLDYVQKMLSDYYDLEIIITDEDILSKRLTATFERMTAEESIQVICNLYGLQKTQQNNTITLAKK</sequence>
<dbReference type="Gene3D" id="2.60.120.1440">
    <property type="match status" value="1"/>
</dbReference>
<dbReference type="EMBL" id="FRAA01000001">
    <property type="protein sequence ID" value="SHJ58564.1"/>
    <property type="molecule type" value="Genomic_DNA"/>
</dbReference>
<dbReference type="Pfam" id="PF16344">
    <property type="entry name" value="FecR_C"/>
    <property type="match status" value="1"/>
</dbReference>
<evidence type="ECO:0000259" key="3">
    <source>
        <dbReference type="Pfam" id="PF16344"/>
    </source>
</evidence>
<dbReference type="AlphaFoldDB" id="A0A1M6KI24"/>
<evidence type="ECO:0000313" key="4">
    <source>
        <dbReference type="EMBL" id="SHJ58564.1"/>
    </source>
</evidence>
<evidence type="ECO:0000259" key="2">
    <source>
        <dbReference type="Pfam" id="PF04773"/>
    </source>
</evidence>
<dbReference type="RefSeq" id="WP_073119249.1">
    <property type="nucleotide sequence ID" value="NZ_FRAA01000001.1"/>
</dbReference>
<protein>
    <submittedName>
        <fullName evidence="4">FecR family protein</fullName>
    </submittedName>
</protein>
<dbReference type="STRING" id="156994.SAMN04488028_101584"/>
<keyword evidence="1" id="KW-0472">Membrane</keyword>
<dbReference type="GO" id="GO:0016989">
    <property type="term" value="F:sigma factor antagonist activity"/>
    <property type="evidence" value="ECO:0007669"/>
    <property type="project" value="TreeGrafter"/>
</dbReference>
<dbReference type="InterPro" id="IPR012373">
    <property type="entry name" value="Ferrdict_sens_TM"/>
</dbReference>
<dbReference type="Proteomes" id="UP000184474">
    <property type="component" value="Unassembled WGS sequence"/>
</dbReference>
<dbReference type="PANTHER" id="PTHR30273:SF2">
    <property type="entry name" value="PROTEIN FECR"/>
    <property type="match status" value="1"/>
</dbReference>
<dbReference type="InterPro" id="IPR006860">
    <property type="entry name" value="FecR"/>
</dbReference>
<name>A0A1M6KI24_REIAG</name>
<feature type="domain" description="Protein FecR C-terminal" evidence="3">
    <location>
        <begin position="260"/>
        <end position="327"/>
    </location>
</feature>
<evidence type="ECO:0000256" key="1">
    <source>
        <dbReference type="SAM" id="Phobius"/>
    </source>
</evidence>
<proteinExistence type="predicted"/>
<organism evidence="4 5">
    <name type="scientific">Reichenbachiella agariperforans</name>
    <dbReference type="NCBI Taxonomy" id="156994"/>
    <lineage>
        <taxon>Bacteria</taxon>
        <taxon>Pseudomonadati</taxon>
        <taxon>Bacteroidota</taxon>
        <taxon>Cytophagia</taxon>
        <taxon>Cytophagales</taxon>
        <taxon>Reichenbachiellaceae</taxon>
        <taxon>Reichenbachiella</taxon>
    </lineage>
</organism>
<dbReference type="Gene3D" id="3.55.50.30">
    <property type="match status" value="1"/>
</dbReference>
<reference evidence="5" key="1">
    <citation type="submission" date="2016-11" db="EMBL/GenBank/DDBJ databases">
        <authorList>
            <person name="Varghese N."/>
            <person name="Submissions S."/>
        </authorList>
    </citation>
    <scope>NUCLEOTIDE SEQUENCE [LARGE SCALE GENOMIC DNA]</scope>
    <source>
        <strain evidence="5">DSM 26134</strain>
    </source>
</reference>
<keyword evidence="1" id="KW-0812">Transmembrane</keyword>
<dbReference type="InterPro" id="IPR032508">
    <property type="entry name" value="FecR_C"/>
</dbReference>
<dbReference type="PANTHER" id="PTHR30273">
    <property type="entry name" value="PERIPLASMIC SIGNAL SENSOR AND SIGMA FACTOR ACTIVATOR FECR-RELATED"/>
    <property type="match status" value="1"/>
</dbReference>
<keyword evidence="1" id="KW-1133">Transmembrane helix</keyword>
<gene>
    <name evidence="4" type="ORF">SAMN04488028_101584</name>
</gene>
<dbReference type="Pfam" id="PF04773">
    <property type="entry name" value="FecR"/>
    <property type="match status" value="1"/>
</dbReference>
<dbReference type="PIRSF" id="PIRSF018266">
    <property type="entry name" value="FecR"/>
    <property type="match status" value="1"/>
</dbReference>